<sequence length="314" mass="34086">MSRTTFHPLTAGETSLFTGFGPASASGVGERRRTVDDELAAGLYRPEWLWVAERGSSIVARAAFWGPENAAHPWSMIRFDPGTGPDRVEVGAALIGAAYAALAPATGRPDYILQMPAAWRDLPAARRDVADRRAAAEKAGLNLFVERLNVRWIPEFGLPPRPGRLRFTPAADDPDTTRDVLGRICTDSLDAYARRDVERYGLARAVEVTIEELMEMPGGTGWDHWRLARTPDGAAAGIVLGTRNTLGATIGYLGVVPEHRGNRYSDDLVIEALHIFTAAGEPEVFDGTDVGNAPMAASFARCNYEVSGRFMVFS</sequence>
<dbReference type="InterPro" id="IPR016181">
    <property type="entry name" value="Acyl_CoA_acyltransferase"/>
</dbReference>
<dbReference type="EMBL" id="BOPG01000008">
    <property type="protein sequence ID" value="GIJ53542.1"/>
    <property type="molecule type" value="Genomic_DNA"/>
</dbReference>
<evidence type="ECO:0000259" key="1">
    <source>
        <dbReference type="PROSITE" id="PS51186"/>
    </source>
</evidence>
<reference evidence="2" key="1">
    <citation type="submission" date="2021-01" db="EMBL/GenBank/DDBJ databases">
        <title>Whole genome shotgun sequence of Virgisporangium aurantiacum NBRC 16421.</title>
        <authorList>
            <person name="Komaki H."/>
            <person name="Tamura T."/>
        </authorList>
    </citation>
    <scope>NUCLEOTIDE SEQUENCE</scope>
    <source>
        <strain evidence="2">NBRC 16421</strain>
    </source>
</reference>
<dbReference type="RefSeq" id="WP_203987914.1">
    <property type="nucleotide sequence ID" value="NZ_BOPG01000008.1"/>
</dbReference>
<accession>A0A8J3YZP4</accession>
<keyword evidence="3" id="KW-1185">Reference proteome</keyword>
<gene>
    <name evidence="2" type="ORF">Vau01_010580</name>
</gene>
<feature type="domain" description="N-acetyltransferase" evidence="1">
    <location>
        <begin position="180"/>
        <end position="314"/>
    </location>
</feature>
<protein>
    <submittedName>
        <fullName evidence="2">N-acetyltransferase</fullName>
    </submittedName>
</protein>
<evidence type="ECO:0000313" key="3">
    <source>
        <dbReference type="Proteomes" id="UP000612585"/>
    </source>
</evidence>
<dbReference type="InterPro" id="IPR000182">
    <property type="entry name" value="GNAT_dom"/>
</dbReference>
<name>A0A8J3YZP4_9ACTN</name>
<organism evidence="2 3">
    <name type="scientific">Virgisporangium aurantiacum</name>
    <dbReference type="NCBI Taxonomy" id="175570"/>
    <lineage>
        <taxon>Bacteria</taxon>
        <taxon>Bacillati</taxon>
        <taxon>Actinomycetota</taxon>
        <taxon>Actinomycetes</taxon>
        <taxon>Micromonosporales</taxon>
        <taxon>Micromonosporaceae</taxon>
        <taxon>Virgisporangium</taxon>
    </lineage>
</organism>
<proteinExistence type="predicted"/>
<dbReference type="Proteomes" id="UP000612585">
    <property type="component" value="Unassembled WGS sequence"/>
</dbReference>
<dbReference type="GO" id="GO:0016747">
    <property type="term" value="F:acyltransferase activity, transferring groups other than amino-acyl groups"/>
    <property type="evidence" value="ECO:0007669"/>
    <property type="project" value="InterPro"/>
</dbReference>
<dbReference type="PROSITE" id="PS51186">
    <property type="entry name" value="GNAT"/>
    <property type="match status" value="1"/>
</dbReference>
<dbReference type="Gene3D" id="3.40.630.30">
    <property type="match status" value="1"/>
</dbReference>
<comment type="caution">
    <text evidence="2">The sequence shown here is derived from an EMBL/GenBank/DDBJ whole genome shotgun (WGS) entry which is preliminary data.</text>
</comment>
<evidence type="ECO:0000313" key="2">
    <source>
        <dbReference type="EMBL" id="GIJ53542.1"/>
    </source>
</evidence>
<dbReference type="SUPFAM" id="SSF55729">
    <property type="entry name" value="Acyl-CoA N-acyltransferases (Nat)"/>
    <property type="match status" value="1"/>
</dbReference>
<dbReference type="AlphaFoldDB" id="A0A8J3YZP4"/>